<name>A0AC60Q610_IXOPE</name>
<protein>
    <submittedName>
        <fullName evidence="1">Uncharacterized protein</fullName>
    </submittedName>
</protein>
<sequence length="159" mass="18025">APTTNGEPDSTVSCRKRPATPALHPKMATTSNQMVSNDQENDGRRLIHPPQLVLRETSLTPHTVITRKRLRSADAENDKDNDATLVYSLDDIADGTQHDPPYTVVTHRKNRTTSIPDDGIIEERPSKTVVLTFRTDRVLREHSYLAFNSHPVEEYLWTR</sequence>
<organism evidence="1 2">
    <name type="scientific">Ixodes persulcatus</name>
    <name type="common">Taiga tick</name>
    <dbReference type="NCBI Taxonomy" id="34615"/>
    <lineage>
        <taxon>Eukaryota</taxon>
        <taxon>Metazoa</taxon>
        <taxon>Ecdysozoa</taxon>
        <taxon>Arthropoda</taxon>
        <taxon>Chelicerata</taxon>
        <taxon>Arachnida</taxon>
        <taxon>Acari</taxon>
        <taxon>Parasitiformes</taxon>
        <taxon>Ixodida</taxon>
        <taxon>Ixodoidea</taxon>
        <taxon>Ixodidae</taxon>
        <taxon>Ixodinae</taxon>
        <taxon>Ixodes</taxon>
    </lineage>
</organism>
<proteinExistence type="predicted"/>
<feature type="non-terminal residue" evidence="1">
    <location>
        <position position="159"/>
    </location>
</feature>
<evidence type="ECO:0000313" key="2">
    <source>
        <dbReference type="Proteomes" id="UP000805193"/>
    </source>
</evidence>
<evidence type="ECO:0000313" key="1">
    <source>
        <dbReference type="EMBL" id="KAG0429272.1"/>
    </source>
</evidence>
<keyword evidence="2" id="KW-1185">Reference proteome</keyword>
<feature type="non-terminal residue" evidence="1">
    <location>
        <position position="1"/>
    </location>
</feature>
<comment type="caution">
    <text evidence="1">The sequence shown here is derived from an EMBL/GenBank/DDBJ whole genome shotgun (WGS) entry which is preliminary data.</text>
</comment>
<gene>
    <name evidence="1" type="ORF">HPB47_023804</name>
</gene>
<dbReference type="Proteomes" id="UP000805193">
    <property type="component" value="Unassembled WGS sequence"/>
</dbReference>
<accession>A0AC60Q610</accession>
<dbReference type="EMBL" id="JABSTQ010009426">
    <property type="protein sequence ID" value="KAG0429272.1"/>
    <property type="molecule type" value="Genomic_DNA"/>
</dbReference>
<reference evidence="1 2" key="1">
    <citation type="journal article" date="2020" name="Cell">
        <title>Large-Scale Comparative Analyses of Tick Genomes Elucidate Their Genetic Diversity and Vector Capacities.</title>
        <authorList>
            <consortium name="Tick Genome and Microbiome Consortium (TIGMIC)"/>
            <person name="Jia N."/>
            <person name="Wang J."/>
            <person name="Shi W."/>
            <person name="Du L."/>
            <person name="Sun Y."/>
            <person name="Zhan W."/>
            <person name="Jiang J.F."/>
            <person name="Wang Q."/>
            <person name="Zhang B."/>
            <person name="Ji P."/>
            <person name="Bell-Sakyi L."/>
            <person name="Cui X.M."/>
            <person name="Yuan T.T."/>
            <person name="Jiang B.G."/>
            <person name="Yang W.F."/>
            <person name="Lam T.T."/>
            <person name="Chang Q.C."/>
            <person name="Ding S.J."/>
            <person name="Wang X.J."/>
            <person name="Zhu J.G."/>
            <person name="Ruan X.D."/>
            <person name="Zhao L."/>
            <person name="Wei J.T."/>
            <person name="Ye R.Z."/>
            <person name="Que T.C."/>
            <person name="Du C.H."/>
            <person name="Zhou Y.H."/>
            <person name="Cheng J.X."/>
            <person name="Dai P.F."/>
            <person name="Guo W.B."/>
            <person name="Han X.H."/>
            <person name="Huang E.J."/>
            <person name="Li L.F."/>
            <person name="Wei W."/>
            <person name="Gao Y.C."/>
            <person name="Liu J.Z."/>
            <person name="Shao H.Z."/>
            <person name="Wang X."/>
            <person name="Wang C.C."/>
            <person name="Yang T.C."/>
            <person name="Huo Q.B."/>
            <person name="Li W."/>
            <person name="Chen H.Y."/>
            <person name="Chen S.E."/>
            <person name="Zhou L.G."/>
            <person name="Ni X.B."/>
            <person name="Tian J.H."/>
            <person name="Sheng Y."/>
            <person name="Liu T."/>
            <person name="Pan Y.S."/>
            <person name="Xia L.Y."/>
            <person name="Li J."/>
            <person name="Zhao F."/>
            <person name="Cao W.C."/>
        </authorList>
    </citation>
    <scope>NUCLEOTIDE SEQUENCE [LARGE SCALE GENOMIC DNA]</scope>
    <source>
        <strain evidence="1">Iper-2018</strain>
    </source>
</reference>